<dbReference type="InterPro" id="IPR036388">
    <property type="entry name" value="WH-like_DNA-bd_sf"/>
</dbReference>
<dbReference type="Gene3D" id="1.10.10.10">
    <property type="entry name" value="Winged helix-like DNA-binding domain superfamily/Winged helix DNA-binding domain"/>
    <property type="match status" value="1"/>
</dbReference>
<dbReference type="EMBL" id="FOSL01000040">
    <property type="protein sequence ID" value="SFL14644.1"/>
    <property type="molecule type" value="Genomic_DNA"/>
</dbReference>
<dbReference type="Proteomes" id="UP000323300">
    <property type="component" value="Unassembled WGS sequence"/>
</dbReference>
<dbReference type="GO" id="GO:0016987">
    <property type="term" value="F:sigma factor activity"/>
    <property type="evidence" value="ECO:0007669"/>
    <property type="project" value="InterPro"/>
</dbReference>
<dbReference type="AlphaFoldDB" id="A0A1I4F9T5"/>
<dbReference type="RefSeq" id="WP_188130620.1">
    <property type="nucleotide sequence ID" value="NZ_BSPE01000052.1"/>
</dbReference>
<dbReference type="InterPro" id="IPR013324">
    <property type="entry name" value="RNA_pol_sigma_r3/r4-like"/>
</dbReference>
<name>A0A1I4F9T5_9HYPH</name>
<dbReference type="InterPro" id="IPR013249">
    <property type="entry name" value="RNA_pol_sigma70_r4_t2"/>
</dbReference>
<dbReference type="Pfam" id="PF08281">
    <property type="entry name" value="Sigma70_r4_2"/>
    <property type="match status" value="1"/>
</dbReference>
<dbReference type="GO" id="GO:0003677">
    <property type="term" value="F:DNA binding"/>
    <property type="evidence" value="ECO:0007669"/>
    <property type="project" value="InterPro"/>
</dbReference>
<evidence type="ECO:0000313" key="2">
    <source>
        <dbReference type="EMBL" id="SFL14644.1"/>
    </source>
</evidence>
<reference evidence="2 3" key="1">
    <citation type="submission" date="2016-10" db="EMBL/GenBank/DDBJ databases">
        <authorList>
            <person name="Varghese N."/>
            <person name="Submissions S."/>
        </authorList>
    </citation>
    <scope>NUCLEOTIDE SEQUENCE [LARGE SCALE GENOMIC DNA]</scope>
    <source>
        <strain evidence="2 3">DSM 21822</strain>
    </source>
</reference>
<organism evidence="2 3">
    <name type="scientific">Neomesorhizobium albiziae</name>
    <dbReference type="NCBI Taxonomy" id="335020"/>
    <lineage>
        <taxon>Bacteria</taxon>
        <taxon>Pseudomonadati</taxon>
        <taxon>Pseudomonadota</taxon>
        <taxon>Alphaproteobacteria</taxon>
        <taxon>Hyphomicrobiales</taxon>
        <taxon>Phyllobacteriaceae</taxon>
        <taxon>Neomesorhizobium</taxon>
    </lineage>
</organism>
<dbReference type="GO" id="GO:0006352">
    <property type="term" value="P:DNA-templated transcription initiation"/>
    <property type="evidence" value="ECO:0007669"/>
    <property type="project" value="InterPro"/>
</dbReference>
<protein>
    <submittedName>
        <fullName evidence="2">Sigma-70, region 4</fullName>
    </submittedName>
</protein>
<feature type="domain" description="RNA polymerase sigma factor 70 region 4 type 2" evidence="1">
    <location>
        <begin position="190"/>
        <end position="238"/>
    </location>
</feature>
<gene>
    <name evidence="2" type="ORF">SAMN04488498_1408</name>
</gene>
<proteinExistence type="predicted"/>
<keyword evidence="3" id="KW-1185">Reference proteome</keyword>
<accession>A0A1I4F9T5</accession>
<sequence>MTQDRHDDKVLPPLTRVTKQGVTYARPERIEQEIAAALDLPLNQAFKLAASGHLSPQALVFFLRRFRPNKRSTEYDAMFMAFFSRIERAGTRHLSDIPSHLHERAHDQVRDKVLSWMSDDRMDIFEASFRTVVERLYLDARSRLMLRISTELPIGDFGSDDEETSGGDVVDALFASTNPQPRSLADVRSELRSIIAQLDGEEGQALLYVDGLGMTEKEAAAQMNCSDRKVRYLLKRARPKARAIWDLR</sequence>
<evidence type="ECO:0000313" key="3">
    <source>
        <dbReference type="Proteomes" id="UP000323300"/>
    </source>
</evidence>
<dbReference type="SUPFAM" id="SSF88659">
    <property type="entry name" value="Sigma3 and sigma4 domains of RNA polymerase sigma factors"/>
    <property type="match status" value="1"/>
</dbReference>
<evidence type="ECO:0000259" key="1">
    <source>
        <dbReference type="Pfam" id="PF08281"/>
    </source>
</evidence>